<dbReference type="RefSeq" id="WP_203661498.1">
    <property type="nucleotide sequence ID" value="NZ_BAAAZM010000014.1"/>
</dbReference>
<keyword evidence="2" id="KW-1185">Reference proteome</keyword>
<dbReference type="Proteomes" id="UP000612808">
    <property type="component" value="Unassembled WGS sequence"/>
</dbReference>
<dbReference type="AlphaFoldDB" id="A0A8J3NCE7"/>
<dbReference type="EMBL" id="BOMB01000028">
    <property type="protein sequence ID" value="GID13971.1"/>
    <property type="molecule type" value="Genomic_DNA"/>
</dbReference>
<dbReference type="PANTHER" id="PTHR21621">
    <property type="entry name" value="RIBOSOMAL PROTEIN S6 MODIFICATION PROTEIN"/>
    <property type="match status" value="1"/>
</dbReference>
<gene>
    <name evidence="1" type="ORF">Aru02nite_48600</name>
</gene>
<dbReference type="NCBIfam" id="TIGR04187">
    <property type="entry name" value="GRASP_SAV_5884"/>
    <property type="match status" value="1"/>
</dbReference>
<name>A0A8J3NCE7_9ACTN</name>
<dbReference type="GO" id="GO:0005737">
    <property type="term" value="C:cytoplasm"/>
    <property type="evidence" value="ECO:0007669"/>
    <property type="project" value="TreeGrafter"/>
</dbReference>
<dbReference type="GO" id="GO:0009432">
    <property type="term" value="P:SOS response"/>
    <property type="evidence" value="ECO:0007669"/>
    <property type="project" value="TreeGrafter"/>
</dbReference>
<protein>
    <submittedName>
        <fullName evidence="1">ATP-grasp ribosomal peptide maturase</fullName>
    </submittedName>
</protein>
<dbReference type="PANTHER" id="PTHR21621:SF0">
    <property type="entry name" value="BETA-CITRYLGLUTAMATE SYNTHASE B-RELATED"/>
    <property type="match status" value="1"/>
</dbReference>
<dbReference type="Gene3D" id="3.30.470.20">
    <property type="entry name" value="ATP-grasp fold, B domain"/>
    <property type="match status" value="1"/>
</dbReference>
<dbReference type="SUPFAM" id="SSF56059">
    <property type="entry name" value="Glutathione synthetase ATP-binding domain-like"/>
    <property type="match status" value="1"/>
</dbReference>
<organism evidence="1 2">
    <name type="scientific">Actinocatenispora rupis</name>
    <dbReference type="NCBI Taxonomy" id="519421"/>
    <lineage>
        <taxon>Bacteria</taxon>
        <taxon>Bacillati</taxon>
        <taxon>Actinomycetota</taxon>
        <taxon>Actinomycetes</taxon>
        <taxon>Micromonosporales</taxon>
        <taxon>Micromonosporaceae</taxon>
        <taxon>Actinocatenispora</taxon>
    </lineage>
</organism>
<dbReference type="GO" id="GO:0018169">
    <property type="term" value="F:ribosomal S6-glutamic acid ligase activity"/>
    <property type="evidence" value="ECO:0007669"/>
    <property type="project" value="TreeGrafter"/>
</dbReference>
<sequence>MTVLVLTGRLDPTADLVVTELHRRRVPVFRCDPADFPGRVDVAAEFRGAGWTGWLRTPHHTVDLGAVRSAYFRRPGPIAVDTGPAPEWATAEARGGFGGLLQAVPYWLNHPGRMTHAEYKPVQLAAAARAGLDTPRTLVTSDPDAARRFVAELPRVVYKAFSSTVRSDDGRRFIYTSLVTPADIDDGVRHTAHLFQEWIDKEYEIRLTVVGDRFFAARLTGRSHAARIDWRADYDAIEYAVADVPADVRRAVTALLAGLDLRFAAMDFAVRPDGRWVFLDLNPNGQWGWIEHETGLPIKAAITDALTTPPR</sequence>
<evidence type="ECO:0000313" key="1">
    <source>
        <dbReference type="EMBL" id="GID13971.1"/>
    </source>
</evidence>
<accession>A0A8J3NCE7</accession>
<dbReference type="InterPro" id="IPR026449">
    <property type="entry name" value="GRASP_SAV_5884"/>
</dbReference>
<comment type="caution">
    <text evidence="1">The sequence shown here is derived from an EMBL/GenBank/DDBJ whole genome shotgun (WGS) entry which is preliminary data.</text>
</comment>
<evidence type="ECO:0000313" key="2">
    <source>
        <dbReference type="Proteomes" id="UP000612808"/>
    </source>
</evidence>
<proteinExistence type="predicted"/>
<reference evidence="1" key="1">
    <citation type="submission" date="2021-01" db="EMBL/GenBank/DDBJ databases">
        <title>Whole genome shotgun sequence of Actinocatenispora rupis NBRC 107355.</title>
        <authorList>
            <person name="Komaki H."/>
            <person name="Tamura T."/>
        </authorList>
    </citation>
    <scope>NUCLEOTIDE SEQUENCE</scope>
    <source>
        <strain evidence="1">NBRC 107355</strain>
    </source>
</reference>